<dbReference type="InterPro" id="IPR042100">
    <property type="entry name" value="Bug_dom1"/>
</dbReference>
<evidence type="ECO:0000313" key="3">
    <source>
        <dbReference type="Proteomes" id="UP000000374"/>
    </source>
</evidence>
<dbReference type="STRING" id="391735.Veis_1136"/>
<dbReference type="Gene3D" id="3.40.190.150">
    <property type="entry name" value="Bordetella uptake gene, domain 1"/>
    <property type="match status" value="1"/>
</dbReference>
<dbReference type="OrthoDB" id="8678477at2"/>
<dbReference type="PIRSF" id="PIRSF017082">
    <property type="entry name" value="YflP"/>
    <property type="match status" value="1"/>
</dbReference>
<dbReference type="InterPro" id="IPR005064">
    <property type="entry name" value="BUG"/>
</dbReference>
<dbReference type="PANTHER" id="PTHR42928:SF5">
    <property type="entry name" value="BLR1237 PROTEIN"/>
    <property type="match status" value="1"/>
</dbReference>
<reference evidence="3" key="1">
    <citation type="submission" date="2006-12" db="EMBL/GenBank/DDBJ databases">
        <title>Complete sequence of chromosome 1 of Verminephrobacter eiseniae EF01-2.</title>
        <authorList>
            <person name="Copeland A."/>
            <person name="Lucas S."/>
            <person name="Lapidus A."/>
            <person name="Barry K."/>
            <person name="Detter J.C."/>
            <person name="Glavina del Rio T."/>
            <person name="Dalin E."/>
            <person name="Tice H."/>
            <person name="Pitluck S."/>
            <person name="Chertkov O."/>
            <person name="Brettin T."/>
            <person name="Bruce D."/>
            <person name="Han C."/>
            <person name="Tapia R."/>
            <person name="Gilna P."/>
            <person name="Schmutz J."/>
            <person name="Larimer F."/>
            <person name="Land M."/>
            <person name="Hauser L."/>
            <person name="Kyrpides N."/>
            <person name="Kim E."/>
            <person name="Stahl D."/>
            <person name="Richardson P."/>
        </authorList>
    </citation>
    <scope>NUCLEOTIDE SEQUENCE [LARGE SCALE GENOMIC DNA]</scope>
    <source>
        <strain evidence="3">EF01-2</strain>
    </source>
</reference>
<sequence>MQANRHSRSGSVNIQRRRWLQLAGLAGMPSFAQTPAFPSRPMRFIVPFPPGSGTDITARLFAKSIGELAGQPVTVENKPGGNGFIGVQTALSAPHDGHTVFIGSNSTLSTNAAIFRKLPYDPMADFAPITLFSRGACLIIVPARSAYRTLGQLVADARKRPGQLNYASGSMSYLLYSEWFNELAQMKTTAIHYKGAGEAVNAVLTGEVDFAVVDASGSYELARSGRVRALAFTASERSIVLPEVPAIGEAGWPEYLAFNWVAAAVSAKTPAAVVEQLGALFAQAGQTRQVQAYYRKQGTELIMSSAAGLRRYQTDEIARWKRLMDITGIGLQ</sequence>
<dbReference type="AlphaFoldDB" id="A1WH01"/>
<dbReference type="Gene3D" id="3.40.190.10">
    <property type="entry name" value="Periplasmic binding protein-like II"/>
    <property type="match status" value="1"/>
</dbReference>
<name>A1WH01_VEREI</name>
<dbReference type="RefSeq" id="WP_011808919.1">
    <property type="nucleotide sequence ID" value="NC_008786.1"/>
</dbReference>
<evidence type="ECO:0000313" key="2">
    <source>
        <dbReference type="EMBL" id="ABM56908.1"/>
    </source>
</evidence>
<dbReference type="KEGG" id="vei:Veis_1136"/>
<comment type="similarity">
    <text evidence="1">Belongs to the UPF0065 (bug) family.</text>
</comment>
<dbReference type="PANTHER" id="PTHR42928">
    <property type="entry name" value="TRICARBOXYLATE-BINDING PROTEIN"/>
    <property type="match status" value="1"/>
</dbReference>
<dbReference type="SUPFAM" id="SSF53850">
    <property type="entry name" value="Periplasmic binding protein-like II"/>
    <property type="match status" value="1"/>
</dbReference>
<dbReference type="GeneID" id="76459800"/>
<gene>
    <name evidence="2" type="ordered locus">Veis_1136</name>
</gene>
<dbReference type="eggNOG" id="COG3181">
    <property type="taxonomic scope" value="Bacteria"/>
</dbReference>
<dbReference type="EMBL" id="CP000542">
    <property type="protein sequence ID" value="ABM56908.1"/>
    <property type="molecule type" value="Genomic_DNA"/>
</dbReference>
<keyword evidence="3" id="KW-1185">Reference proteome</keyword>
<dbReference type="Pfam" id="PF03401">
    <property type="entry name" value="TctC"/>
    <property type="match status" value="1"/>
</dbReference>
<dbReference type="HOGENOM" id="CLU_045683_0_0_4"/>
<dbReference type="Proteomes" id="UP000000374">
    <property type="component" value="Chromosome"/>
</dbReference>
<evidence type="ECO:0000256" key="1">
    <source>
        <dbReference type="ARBA" id="ARBA00006987"/>
    </source>
</evidence>
<protein>
    <submittedName>
        <fullName evidence="2">Uncharacterized protein UPF0065</fullName>
    </submittedName>
</protein>
<proteinExistence type="inferred from homology"/>
<accession>A1WH01</accession>
<organism evidence="2 3">
    <name type="scientific">Verminephrobacter eiseniae (strain EF01-2)</name>
    <dbReference type="NCBI Taxonomy" id="391735"/>
    <lineage>
        <taxon>Bacteria</taxon>
        <taxon>Pseudomonadati</taxon>
        <taxon>Pseudomonadota</taxon>
        <taxon>Betaproteobacteria</taxon>
        <taxon>Burkholderiales</taxon>
        <taxon>Comamonadaceae</taxon>
        <taxon>Verminephrobacter</taxon>
    </lineage>
</organism>
<dbReference type="CDD" id="cd07012">
    <property type="entry name" value="PBP2_Bug_TTT"/>
    <property type="match status" value="1"/>
</dbReference>